<evidence type="ECO:0000313" key="1">
    <source>
        <dbReference type="EMBL" id="AFJ25632.1"/>
    </source>
</evidence>
<evidence type="ECO:0008006" key="3">
    <source>
        <dbReference type="Google" id="ProtNLM"/>
    </source>
</evidence>
<evidence type="ECO:0000313" key="2">
    <source>
        <dbReference type="Proteomes" id="UP000002865"/>
    </source>
</evidence>
<dbReference type="EMBL" id="CP003122">
    <property type="protein sequence ID" value="AFJ25632.1"/>
    <property type="molecule type" value="Genomic_DNA"/>
</dbReference>
<dbReference type="KEGG" id="scf:Spaf_0624"/>
<dbReference type="PATRIC" id="fig|1114965.3.peg.606"/>
<dbReference type="eggNOG" id="COG1073">
    <property type="taxonomic scope" value="Bacteria"/>
</dbReference>
<dbReference type="Proteomes" id="UP000002865">
    <property type="component" value="Chromosome"/>
</dbReference>
<protein>
    <recommendedName>
        <fullName evidence="3">Lipase</fullName>
    </recommendedName>
</protein>
<dbReference type="STRING" id="1114965.Spaf_0624"/>
<dbReference type="AlphaFoldDB" id="I1ZKQ8"/>
<organism evidence="1 2">
    <name type="scientific">Streptococcus parasanguinis FW213</name>
    <dbReference type="NCBI Taxonomy" id="1114965"/>
    <lineage>
        <taxon>Bacteria</taxon>
        <taxon>Bacillati</taxon>
        <taxon>Bacillota</taxon>
        <taxon>Bacilli</taxon>
        <taxon>Lactobacillales</taxon>
        <taxon>Streptococcaceae</taxon>
        <taxon>Streptococcus</taxon>
    </lineage>
</organism>
<dbReference type="InterPro" id="IPR029058">
    <property type="entry name" value="AB_hydrolase_fold"/>
</dbReference>
<name>I1ZKQ8_STRPA</name>
<dbReference type="Pfam" id="PF11187">
    <property type="entry name" value="Mbeg1-like"/>
    <property type="match status" value="1"/>
</dbReference>
<dbReference type="InterPro" id="IPR024499">
    <property type="entry name" value="Mbeg1-like"/>
</dbReference>
<accession>I1ZKQ8</accession>
<dbReference type="PaxDb" id="1114965-Spaf_0624"/>
<proteinExistence type="predicted"/>
<dbReference type="HOGENOM" id="CLU_043142_2_0_9"/>
<gene>
    <name evidence="1" type="ORF">Spaf_0624</name>
</gene>
<sequence length="407" mass="46941">MCYTERNKTREAQMSTIFDYLKEVTYDSIYDRPFKELDVLALTELTYLPFGHIVPQGDTTGIPVRLSDATELIDRTTDFIVSNQHLQLVDDLATSKRFKNIKLLNYVDEYDPDVQKQFAAMTYRLILDTYLVVFRGTDDTLIGWKEDFHMTYMDHVPAQKRAASYLQHVMKEFPKGRFLVAGHSKGGNLATYACSYLPDSLFERVDAIYSYDAPGLNKAIIETEGYQRTSPNIRRFVPQGSIVGMMLEVPEPTTIVKSRAFGGFAQHDAFTWEIKDYSFVTVSETSPDSQQTDLTLKQWVRETSAEERKKFFDTFFGIFLDAGITSINDLTDLKQLAKSKEILQNAQDLDPTEREMLERLAKQLIDTRFQAWKKWQTVPRILVQMAAFFKRKQAVELSSPLLLEHKE</sequence>
<reference evidence="1 2" key="1">
    <citation type="journal article" date="2012" name="PLoS ONE">
        <title>Complete Genome and Transcriptomes of Streptococcus parasanguinis FW213: Phylogenic Relations and Potential Virulence Mechanisms.</title>
        <authorList>
            <person name="Geng J."/>
            <person name="Chiu C.H."/>
            <person name="Tang P."/>
            <person name="Chen Y."/>
            <person name="Shieh H.R."/>
            <person name="Hu S."/>
            <person name="Chen Y.Y."/>
        </authorList>
    </citation>
    <scope>NUCLEOTIDE SEQUENCE [LARGE SCALE GENOMIC DNA]</scope>
    <source>
        <strain evidence="1 2">FW213</strain>
    </source>
</reference>
<dbReference type="Gene3D" id="3.40.50.1820">
    <property type="entry name" value="alpha/beta hydrolase"/>
    <property type="match status" value="1"/>
</dbReference>
<dbReference type="SUPFAM" id="SSF53474">
    <property type="entry name" value="alpha/beta-Hydrolases"/>
    <property type="match status" value="1"/>
</dbReference>